<sequence length="204" mass="23374">MNHTYQAALSKAAHDLMAMTKDCQCGELTAYELVTSADFYNVEDDKERLHAKAKLFSMMVWSEITAGVVLDLYEDVDSTEATADELRIELACALDALRSFNSPVMPSALLPYLLEEEDEEFFEEVLIGIYPAGMNRQAKNKLKQYAEEYCEANKLSFEMLQGIIRSVRSFIEDNPSFITFSHVMAMEHIRNWHEMRLEFGEDLS</sequence>
<proteinExistence type="predicted"/>
<gene>
    <name evidence="1" type="ORF">TH44_07655</name>
</gene>
<reference evidence="1 2" key="1">
    <citation type="submission" date="2014-07" db="EMBL/GenBank/DDBJ databases">
        <title>Draft genome sequence of Thalassospira xiamenensis IB13.</title>
        <authorList>
            <person name="Lai Q."/>
            <person name="Shao Z."/>
        </authorList>
    </citation>
    <scope>NUCLEOTIDE SEQUENCE [LARGE SCALE GENOMIC DNA]</scope>
    <source>
        <strain evidence="1 2">IB13</strain>
    </source>
</reference>
<name>A0A367XCV7_9PROT</name>
<evidence type="ECO:0000313" key="2">
    <source>
        <dbReference type="Proteomes" id="UP000252266"/>
    </source>
</evidence>
<dbReference type="RefSeq" id="WP_062960425.1">
    <property type="nucleotide sequence ID" value="NZ_JPWJ01000003.1"/>
</dbReference>
<evidence type="ECO:0000313" key="1">
    <source>
        <dbReference type="EMBL" id="RCK51407.1"/>
    </source>
</evidence>
<dbReference type="Proteomes" id="UP000252266">
    <property type="component" value="Unassembled WGS sequence"/>
</dbReference>
<comment type="caution">
    <text evidence="1">The sequence shown here is derived from an EMBL/GenBank/DDBJ whole genome shotgun (WGS) entry which is preliminary data.</text>
</comment>
<accession>A0A367XCV7</accession>
<organism evidence="1 2">
    <name type="scientific">Thalassospira xiamenensis</name>
    <dbReference type="NCBI Taxonomy" id="220697"/>
    <lineage>
        <taxon>Bacteria</taxon>
        <taxon>Pseudomonadati</taxon>
        <taxon>Pseudomonadota</taxon>
        <taxon>Alphaproteobacteria</taxon>
        <taxon>Rhodospirillales</taxon>
        <taxon>Thalassospiraceae</taxon>
        <taxon>Thalassospira</taxon>
    </lineage>
</organism>
<protein>
    <submittedName>
        <fullName evidence="1">Uncharacterized protein</fullName>
    </submittedName>
</protein>
<dbReference type="AlphaFoldDB" id="A0A367XCV7"/>
<dbReference type="EMBL" id="JPWJ01000003">
    <property type="protein sequence ID" value="RCK51407.1"/>
    <property type="molecule type" value="Genomic_DNA"/>
</dbReference>